<dbReference type="PANTHER" id="PTHR37067:SF3">
    <property type="entry name" value="PX DOMAIN-CONTAINING PROTEIN"/>
    <property type="match status" value="1"/>
</dbReference>
<proteinExistence type="predicted"/>
<dbReference type="EMBL" id="JAENGY010001220">
    <property type="protein sequence ID" value="KAG6951256.1"/>
    <property type="molecule type" value="Genomic_DNA"/>
</dbReference>
<dbReference type="PANTHER" id="PTHR37067">
    <property type="entry name" value="PX DOMAIN-CONTAINING PROTEIN"/>
    <property type="match status" value="1"/>
</dbReference>
<reference evidence="1" key="1">
    <citation type="submission" date="2021-01" db="EMBL/GenBank/DDBJ databases">
        <title>Phytophthora aleatoria, a newly-described species from Pinus radiata is distinct from Phytophthora cactorum isolates based on comparative genomics.</title>
        <authorList>
            <person name="Mcdougal R."/>
            <person name="Panda P."/>
            <person name="Williams N."/>
            <person name="Studholme D.J."/>
        </authorList>
    </citation>
    <scope>NUCLEOTIDE SEQUENCE</scope>
    <source>
        <strain evidence="1">NZFS 4037</strain>
    </source>
</reference>
<name>A0A8J5IWL4_9STRA</name>
<keyword evidence="2" id="KW-1185">Reference proteome</keyword>
<comment type="caution">
    <text evidence="1">The sequence shown here is derived from an EMBL/GenBank/DDBJ whole genome shotgun (WGS) entry which is preliminary data.</text>
</comment>
<evidence type="ECO:0000313" key="1">
    <source>
        <dbReference type="EMBL" id="KAG6951256.1"/>
    </source>
</evidence>
<dbReference type="Proteomes" id="UP000709295">
    <property type="component" value="Unassembled WGS sequence"/>
</dbReference>
<organism evidence="1 2">
    <name type="scientific">Phytophthora aleatoria</name>
    <dbReference type="NCBI Taxonomy" id="2496075"/>
    <lineage>
        <taxon>Eukaryota</taxon>
        <taxon>Sar</taxon>
        <taxon>Stramenopiles</taxon>
        <taxon>Oomycota</taxon>
        <taxon>Peronosporomycetes</taxon>
        <taxon>Peronosporales</taxon>
        <taxon>Peronosporaceae</taxon>
        <taxon>Phytophthora</taxon>
    </lineage>
</organism>
<evidence type="ECO:0000313" key="2">
    <source>
        <dbReference type="Proteomes" id="UP000709295"/>
    </source>
</evidence>
<accession>A0A8J5IWL4</accession>
<sequence length="165" mass="18800">MKPVIRSVGNDMLQHLMKKKNTFFDRPNHVNTMQAHLDLDEPFQFEIKRSIVDDVIGGLLLNLDDIEEEGAKRTSALSEFSAGCDETEYQVDIKSPKLFNLLVGYVSNRASFLAAAAHVCTAQQVMKISYLRGLTDNLCASYIRAVVRQIWIVFIDFSNRVVRFR</sequence>
<dbReference type="AlphaFoldDB" id="A0A8J5IWL4"/>
<protein>
    <submittedName>
        <fullName evidence="1">Uncharacterized protein</fullName>
    </submittedName>
</protein>
<gene>
    <name evidence="1" type="ORF">JG688_00013810</name>
</gene>